<dbReference type="InterPro" id="IPR007372">
    <property type="entry name" value="Lipid/polyisoprenoid-bd_YceI"/>
</dbReference>
<feature type="domain" description="Lipid/polyisoprenoid-binding YceI-like" evidence="2">
    <location>
        <begin position="27"/>
        <end position="189"/>
    </location>
</feature>
<comment type="caution">
    <text evidence="3">The sequence shown here is derived from an EMBL/GenBank/DDBJ whole genome shotgun (WGS) entry which is preliminary data.</text>
</comment>
<accession>A0A4Q7ZD59</accession>
<dbReference type="Gene3D" id="2.40.128.110">
    <property type="entry name" value="Lipid/polyisoprenoid-binding, YceI-like"/>
    <property type="match status" value="1"/>
</dbReference>
<gene>
    <name evidence="3" type="ORF">EV700_0128</name>
</gene>
<reference evidence="3 4" key="1">
    <citation type="submission" date="2019-02" db="EMBL/GenBank/DDBJ databases">
        <title>Genomic Encyclopedia of Type Strains, Phase IV (KMG-IV): sequencing the most valuable type-strain genomes for metagenomic binning, comparative biology and taxonomic classification.</title>
        <authorList>
            <person name="Goeker M."/>
        </authorList>
    </citation>
    <scope>NUCLEOTIDE SEQUENCE [LARGE SCALE GENOMIC DNA]</scope>
    <source>
        <strain evidence="3 4">DSM 105135</strain>
    </source>
</reference>
<feature type="compositionally biased region" description="Low complexity" evidence="1">
    <location>
        <begin position="1"/>
        <end position="14"/>
    </location>
</feature>
<dbReference type="AlphaFoldDB" id="A0A4Q7ZD59"/>
<dbReference type="Pfam" id="PF04264">
    <property type="entry name" value="YceI"/>
    <property type="match status" value="1"/>
</dbReference>
<keyword evidence="4" id="KW-1185">Reference proteome</keyword>
<evidence type="ECO:0000313" key="4">
    <source>
        <dbReference type="Proteomes" id="UP000292423"/>
    </source>
</evidence>
<evidence type="ECO:0000313" key="3">
    <source>
        <dbReference type="EMBL" id="RZU48154.1"/>
    </source>
</evidence>
<name>A0A4Q7ZD59_9GAMM</name>
<protein>
    <submittedName>
        <fullName evidence="3">Polyisoprenoid-binding protein YceI</fullName>
    </submittedName>
</protein>
<evidence type="ECO:0000256" key="1">
    <source>
        <dbReference type="SAM" id="MobiDB-lite"/>
    </source>
</evidence>
<dbReference type="SUPFAM" id="SSF101874">
    <property type="entry name" value="YceI-like"/>
    <property type="match status" value="1"/>
</dbReference>
<organism evidence="3 4">
    <name type="scientific">Fluviicoccus keumensis</name>
    <dbReference type="NCBI Taxonomy" id="1435465"/>
    <lineage>
        <taxon>Bacteria</taxon>
        <taxon>Pseudomonadati</taxon>
        <taxon>Pseudomonadota</taxon>
        <taxon>Gammaproteobacteria</taxon>
        <taxon>Moraxellales</taxon>
        <taxon>Moraxellaceae</taxon>
        <taxon>Fluviicoccus</taxon>
    </lineage>
</organism>
<dbReference type="InterPro" id="IPR036761">
    <property type="entry name" value="TTHA0802/YceI-like_sf"/>
</dbReference>
<dbReference type="Proteomes" id="UP000292423">
    <property type="component" value="Unassembled WGS sequence"/>
</dbReference>
<dbReference type="PANTHER" id="PTHR34406">
    <property type="entry name" value="PROTEIN YCEI"/>
    <property type="match status" value="1"/>
</dbReference>
<evidence type="ECO:0000259" key="2">
    <source>
        <dbReference type="SMART" id="SM00867"/>
    </source>
</evidence>
<sequence length="195" mass="21022">MTATAVSAAATSQTPPDPDPNHMPAGVYKLDKAHASIIARVLHQGFAWYTFRFDNFDVAYAFDPKSPEASRVQVTVDPRSMNTGNAKADKSFPVDFLKADFFPKVTFVSTAIKYAGNGKGTVTGDLTLAGVTRPQILDVTFLGSGKDMFGVLRTGFSAKTVITRSAFDSTAYIPLVGDAVELMIDVEFIKKPDQS</sequence>
<dbReference type="SMART" id="SM00867">
    <property type="entry name" value="YceI"/>
    <property type="match status" value="1"/>
</dbReference>
<dbReference type="EMBL" id="SHKX01000003">
    <property type="protein sequence ID" value="RZU48154.1"/>
    <property type="molecule type" value="Genomic_DNA"/>
</dbReference>
<proteinExistence type="predicted"/>
<feature type="region of interest" description="Disordered" evidence="1">
    <location>
        <begin position="1"/>
        <end position="24"/>
    </location>
</feature>
<dbReference type="PANTHER" id="PTHR34406:SF1">
    <property type="entry name" value="PROTEIN YCEI"/>
    <property type="match status" value="1"/>
</dbReference>